<evidence type="ECO:0000313" key="3">
    <source>
        <dbReference type="Proteomes" id="UP000606974"/>
    </source>
</evidence>
<feature type="compositionally biased region" description="Basic and acidic residues" evidence="1">
    <location>
        <begin position="1"/>
        <end position="18"/>
    </location>
</feature>
<dbReference type="EMBL" id="JAACFV010000123">
    <property type="protein sequence ID" value="KAF7504926.1"/>
    <property type="molecule type" value="Genomic_DNA"/>
</dbReference>
<reference evidence="2" key="1">
    <citation type="submission" date="2020-02" db="EMBL/GenBank/DDBJ databases">
        <authorList>
            <person name="Palmer J.M."/>
        </authorList>
    </citation>
    <scope>NUCLEOTIDE SEQUENCE</scope>
    <source>
        <strain evidence="2">EPUS1.4</strain>
        <tissue evidence="2">Thallus</tissue>
    </source>
</reference>
<feature type="region of interest" description="Disordered" evidence="1">
    <location>
        <begin position="1"/>
        <end position="30"/>
    </location>
</feature>
<proteinExistence type="predicted"/>
<organism evidence="2 3">
    <name type="scientific">Endocarpon pusillum</name>
    <dbReference type="NCBI Taxonomy" id="364733"/>
    <lineage>
        <taxon>Eukaryota</taxon>
        <taxon>Fungi</taxon>
        <taxon>Dikarya</taxon>
        <taxon>Ascomycota</taxon>
        <taxon>Pezizomycotina</taxon>
        <taxon>Eurotiomycetes</taxon>
        <taxon>Chaetothyriomycetidae</taxon>
        <taxon>Verrucariales</taxon>
        <taxon>Verrucariaceae</taxon>
        <taxon>Endocarpon</taxon>
    </lineage>
</organism>
<evidence type="ECO:0000313" key="2">
    <source>
        <dbReference type="EMBL" id="KAF7504926.1"/>
    </source>
</evidence>
<name>A0A8H7E386_9EURO</name>
<dbReference type="AlphaFoldDB" id="A0A8H7E386"/>
<dbReference type="Proteomes" id="UP000606974">
    <property type="component" value="Unassembled WGS sequence"/>
</dbReference>
<protein>
    <submittedName>
        <fullName evidence="2">Uncharacterized protein</fullName>
    </submittedName>
</protein>
<gene>
    <name evidence="2" type="ORF">GJ744_001573</name>
</gene>
<accession>A0A8H7E386</accession>
<keyword evidence="3" id="KW-1185">Reference proteome</keyword>
<sequence>MHTEGIAKWKDECPKQGVERPSNFGVSGMNESSHTLWLWTTHELSEGDIWRIPTKCSQASKEDGYPEQNIVMSFLNGTYGEDPTRCHTAGKKDAYPG</sequence>
<comment type="caution">
    <text evidence="2">The sequence shown here is derived from an EMBL/GenBank/DDBJ whole genome shotgun (WGS) entry which is preliminary data.</text>
</comment>
<evidence type="ECO:0000256" key="1">
    <source>
        <dbReference type="SAM" id="MobiDB-lite"/>
    </source>
</evidence>